<comment type="caution">
    <text evidence="12">The sequence shown here is derived from an EMBL/GenBank/DDBJ whole genome shotgun (WGS) entry which is preliminary data.</text>
</comment>
<evidence type="ECO:0000256" key="1">
    <source>
        <dbReference type="ARBA" id="ARBA00004273"/>
    </source>
</evidence>
<evidence type="ECO:0000256" key="9">
    <source>
        <dbReference type="ARBA" id="ARBA00023136"/>
    </source>
</evidence>
<dbReference type="AlphaFoldDB" id="A0AAI8YWT5"/>
<keyword evidence="7 11" id="KW-0406">Ion transport</keyword>
<dbReference type="GO" id="GO:0015986">
    <property type="term" value="P:proton motive force-driven ATP synthesis"/>
    <property type="evidence" value="ECO:0007669"/>
    <property type="project" value="InterPro"/>
</dbReference>
<gene>
    <name evidence="12" type="ORF">LECACI_7A003414</name>
</gene>
<evidence type="ECO:0000313" key="13">
    <source>
        <dbReference type="Proteomes" id="UP001296104"/>
    </source>
</evidence>
<dbReference type="Proteomes" id="UP001296104">
    <property type="component" value="Unassembled WGS sequence"/>
</dbReference>
<evidence type="ECO:0000256" key="8">
    <source>
        <dbReference type="ARBA" id="ARBA00023128"/>
    </source>
</evidence>
<evidence type="ECO:0000256" key="5">
    <source>
        <dbReference type="ARBA" id="ARBA00022781"/>
    </source>
</evidence>
<comment type="subunit">
    <text evidence="11">F-type ATPases have 2 components, CF(1) - the catalytic core - and CF(0) - the membrane proton channel. CF(1) and CF(0) have multiple subunits.</text>
</comment>
<dbReference type="GO" id="GO:0015078">
    <property type="term" value="F:proton transmembrane transporter activity"/>
    <property type="evidence" value="ECO:0007669"/>
    <property type="project" value="InterPro"/>
</dbReference>
<protein>
    <recommendedName>
        <fullName evidence="11">ATP synthase F(0) complex subunit e, mitochondrial</fullName>
    </recommendedName>
</protein>
<dbReference type="EMBL" id="CAVMBE010000016">
    <property type="protein sequence ID" value="CAK3960013.1"/>
    <property type="molecule type" value="Genomic_DNA"/>
</dbReference>
<organism evidence="12 13">
    <name type="scientific">Lecanosticta acicola</name>
    <dbReference type="NCBI Taxonomy" id="111012"/>
    <lineage>
        <taxon>Eukaryota</taxon>
        <taxon>Fungi</taxon>
        <taxon>Dikarya</taxon>
        <taxon>Ascomycota</taxon>
        <taxon>Pezizomycotina</taxon>
        <taxon>Dothideomycetes</taxon>
        <taxon>Dothideomycetidae</taxon>
        <taxon>Mycosphaerellales</taxon>
        <taxon>Mycosphaerellaceae</taxon>
        <taxon>Lecanosticta</taxon>
    </lineage>
</organism>
<keyword evidence="6 11" id="KW-0999">Mitochondrion inner membrane</keyword>
<reference evidence="12" key="1">
    <citation type="submission" date="2023-11" db="EMBL/GenBank/DDBJ databases">
        <authorList>
            <person name="Alioto T."/>
            <person name="Alioto T."/>
            <person name="Gomez Garrido J."/>
        </authorList>
    </citation>
    <scope>NUCLEOTIDE SEQUENCE</scope>
</reference>
<comment type="similarity">
    <text evidence="2 11">Belongs to the ATPase e subunit family.</text>
</comment>
<keyword evidence="5 11" id="KW-0375">Hydrogen ion transport</keyword>
<comment type="function">
    <text evidence="11">Subunit e, of the mitochondrial membrane ATP synthase complex (F(1)F(0) ATP synthase or Complex V) that produces ATP from ADP in the presence of a proton gradient across the membrane which is generated by electron transport complexes of the respiratory chain. ATP synthase complex consist of a soluble F(1) head domain - the catalytic core - and a membrane F(1) domain - the membrane proton channel. These two domains are linked by a central stalk rotating inside the F(1) region and a stationary peripheral stalk. During catalysis, ATP synthesis in the catalytic domain of F(1) is coupled via a rotary mechanism of the central stalk subunits to proton translocation. In vivo, can only synthesize ATP although its ATP hydrolase activity can be activated artificially in vitro. Part of the complex F(0) domain.</text>
</comment>
<comment type="subcellular location">
    <subcellularLocation>
        <location evidence="1 11">Mitochondrion inner membrane</location>
    </subcellularLocation>
</comment>
<evidence type="ECO:0000256" key="11">
    <source>
        <dbReference type="RuleBase" id="RU367005"/>
    </source>
</evidence>
<keyword evidence="3 11" id="KW-0813">Transport</keyword>
<evidence type="ECO:0000256" key="2">
    <source>
        <dbReference type="ARBA" id="ARBA00007333"/>
    </source>
</evidence>
<dbReference type="Pfam" id="PF05680">
    <property type="entry name" value="ATP-synt_E"/>
    <property type="match status" value="1"/>
</dbReference>
<accession>A0AAI8YWT5</accession>
<keyword evidence="10 11" id="KW-0066">ATP synthesis</keyword>
<evidence type="ECO:0000256" key="3">
    <source>
        <dbReference type="ARBA" id="ARBA00022448"/>
    </source>
</evidence>
<evidence type="ECO:0000256" key="4">
    <source>
        <dbReference type="ARBA" id="ARBA00022547"/>
    </source>
</evidence>
<evidence type="ECO:0000256" key="6">
    <source>
        <dbReference type="ARBA" id="ARBA00022792"/>
    </source>
</evidence>
<keyword evidence="4 11" id="KW-0138">CF(0)</keyword>
<evidence type="ECO:0000256" key="10">
    <source>
        <dbReference type="ARBA" id="ARBA00023310"/>
    </source>
</evidence>
<evidence type="ECO:0000313" key="12">
    <source>
        <dbReference type="EMBL" id="CAK3960013.1"/>
    </source>
</evidence>
<evidence type="ECO:0000256" key="7">
    <source>
        <dbReference type="ARBA" id="ARBA00023065"/>
    </source>
</evidence>
<keyword evidence="9" id="KW-0472">Membrane</keyword>
<dbReference type="GO" id="GO:0045259">
    <property type="term" value="C:proton-transporting ATP synthase complex"/>
    <property type="evidence" value="ECO:0007669"/>
    <property type="project" value="UniProtKB-UniRule"/>
</dbReference>
<keyword evidence="8 11" id="KW-0496">Mitochondrion</keyword>
<keyword evidence="13" id="KW-1185">Reference proteome</keyword>
<sequence length="90" mass="10189">MSSTGVNVLRWGALTFGIFYGFTHQQAIFAKDKTAAYQHEYDRKQKLIDEAKAKYAEKTTPKTGDGVITNPDDPKFDLEKYLDKVSKQSP</sequence>
<dbReference type="GO" id="GO:0005743">
    <property type="term" value="C:mitochondrial inner membrane"/>
    <property type="evidence" value="ECO:0007669"/>
    <property type="project" value="UniProtKB-SubCell"/>
</dbReference>
<name>A0AAI8YWT5_9PEZI</name>
<proteinExistence type="inferred from homology"/>
<dbReference type="InterPro" id="IPR008386">
    <property type="entry name" value="ATP_synth_F0_esu_mt"/>
</dbReference>